<dbReference type="EMBL" id="FUHW01000052">
    <property type="protein sequence ID" value="SJM72338.1"/>
    <property type="molecule type" value="Genomic_DNA"/>
</dbReference>
<name>A0A1R4GVX7_9MICC</name>
<evidence type="ECO:0000313" key="2">
    <source>
        <dbReference type="EMBL" id="SJM72338.1"/>
    </source>
</evidence>
<dbReference type="Proteomes" id="UP000195913">
    <property type="component" value="Unassembled WGS sequence"/>
</dbReference>
<gene>
    <name evidence="2" type="ORF">FM101_14860</name>
</gene>
<accession>A0A1R4GVX7</accession>
<feature type="transmembrane region" description="Helical" evidence="1">
    <location>
        <begin position="15"/>
        <end position="40"/>
    </location>
</feature>
<sequence>MSISIARIIDDDRPLATAFALIGIGFLLSLVVGLVVGLLAEDFRSAFGWTGAIGMFMTAITLPIVVTKSRK</sequence>
<keyword evidence="3" id="KW-1185">Reference proteome</keyword>
<proteinExistence type="predicted"/>
<organism evidence="2 3">
    <name type="scientific">Arthrobacter rhombi</name>
    <dbReference type="NCBI Taxonomy" id="71253"/>
    <lineage>
        <taxon>Bacteria</taxon>
        <taxon>Bacillati</taxon>
        <taxon>Actinomycetota</taxon>
        <taxon>Actinomycetes</taxon>
        <taxon>Micrococcales</taxon>
        <taxon>Micrococcaceae</taxon>
        <taxon>Arthrobacter</taxon>
    </lineage>
</organism>
<evidence type="ECO:0000313" key="3">
    <source>
        <dbReference type="Proteomes" id="UP000195913"/>
    </source>
</evidence>
<evidence type="ECO:0000256" key="1">
    <source>
        <dbReference type="SAM" id="Phobius"/>
    </source>
</evidence>
<keyword evidence="1" id="KW-0472">Membrane</keyword>
<protein>
    <recommendedName>
        <fullName evidence="4">Major facilitator superfamily (MFS) profile domain-containing protein</fullName>
    </recommendedName>
</protein>
<dbReference type="AlphaFoldDB" id="A0A1R4GVX7"/>
<feature type="transmembrane region" description="Helical" evidence="1">
    <location>
        <begin position="46"/>
        <end position="66"/>
    </location>
</feature>
<reference evidence="2 3" key="1">
    <citation type="submission" date="2017-02" db="EMBL/GenBank/DDBJ databases">
        <authorList>
            <person name="Peterson S.W."/>
        </authorList>
    </citation>
    <scope>NUCLEOTIDE SEQUENCE [LARGE SCALE GENOMIC DNA]</scope>
    <source>
        <strain evidence="2 3">B Ar 00.02</strain>
    </source>
</reference>
<dbReference type="RefSeq" id="WP_143269303.1">
    <property type="nucleotide sequence ID" value="NZ_FUHW01000052.1"/>
</dbReference>
<keyword evidence="1" id="KW-1133">Transmembrane helix</keyword>
<evidence type="ECO:0008006" key="4">
    <source>
        <dbReference type="Google" id="ProtNLM"/>
    </source>
</evidence>
<keyword evidence="1" id="KW-0812">Transmembrane</keyword>